<dbReference type="EMBL" id="JAAGAX010000010">
    <property type="protein sequence ID" value="KAF2301784.1"/>
    <property type="molecule type" value="Genomic_DNA"/>
</dbReference>
<accession>A0A6A6LLA5</accession>
<dbReference type="Proteomes" id="UP000467840">
    <property type="component" value="Chromosome 4"/>
</dbReference>
<reference evidence="1 2" key="1">
    <citation type="journal article" date="2020" name="Mol. Plant">
        <title>The Chromosome-Based Rubber Tree Genome Provides New Insights into Spurge Genome Evolution and Rubber Biosynthesis.</title>
        <authorList>
            <person name="Liu J."/>
            <person name="Shi C."/>
            <person name="Shi C.C."/>
            <person name="Li W."/>
            <person name="Zhang Q.J."/>
            <person name="Zhang Y."/>
            <person name="Li K."/>
            <person name="Lu H.F."/>
            <person name="Shi C."/>
            <person name="Zhu S.T."/>
            <person name="Xiao Z.Y."/>
            <person name="Nan H."/>
            <person name="Yue Y."/>
            <person name="Zhu X.G."/>
            <person name="Wu Y."/>
            <person name="Hong X.N."/>
            <person name="Fan G.Y."/>
            <person name="Tong Y."/>
            <person name="Zhang D."/>
            <person name="Mao C.L."/>
            <person name="Liu Y.L."/>
            <person name="Hao S.J."/>
            <person name="Liu W.Q."/>
            <person name="Lv M.Q."/>
            <person name="Zhang H.B."/>
            <person name="Liu Y."/>
            <person name="Hu-Tang G.R."/>
            <person name="Wang J.P."/>
            <person name="Wang J.H."/>
            <person name="Sun Y.H."/>
            <person name="Ni S.B."/>
            <person name="Chen W.B."/>
            <person name="Zhang X.C."/>
            <person name="Jiao Y.N."/>
            <person name="Eichler E.E."/>
            <person name="Li G.H."/>
            <person name="Liu X."/>
            <person name="Gao L.Z."/>
        </authorList>
    </citation>
    <scope>NUCLEOTIDE SEQUENCE [LARGE SCALE GENOMIC DNA]</scope>
    <source>
        <strain evidence="2">cv. GT1</strain>
        <tissue evidence="1">Leaf</tissue>
    </source>
</reference>
<sequence>MFFHLPPLRLISQALSQASLLSSGTTVIVKRRGKLVFIKHRIEEDAKLANSIELASLRDPQPDAMRVKNTEWLIVMGRSYGCKWYISLVAQGDNWKYEIVSFELSNEAIKTTALPDAINSRISWQTTFSLNECVALPLCDDSHVELWVLLEYGVKESWTKLFTIACPENGNQSLRFSSNGELFLATWKGQLVVWNTTTEGIGHIRANGVPETLQTITYMEPHIPLKVGNKFEDEQNF</sequence>
<dbReference type="InterPro" id="IPR036922">
    <property type="entry name" value="Rieske_2Fe-2S_sf"/>
</dbReference>
<gene>
    <name evidence="1" type="ORF">GH714_029223</name>
</gene>
<proteinExistence type="predicted"/>
<dbReference type="GO" id="GO:0051537">
    <property type="term" value="F:2 iron, 2 sulfur cluster binding"/>
    <property type="evidence" value="ECO:0007669"/>
    <property type="project" value="InterPro"/>
</dbReference>
<organism evidence="1 2">
    <name type="scientific">Hevea brasiliensis</name>
    <name type="common">Para rubber tree</name>
    <name type="synonym">Siphonia brasiliensis</name>
    <dbReference type="NCBI Taxonomy" id="3981"/>
    <lineage>
        <taxon>Eukaryota</taxon>
        <taxon>Viridiplantae</taxon>
        <taxon>Streptophyta</taxon>
        <taxon>Embryophyta</taxon>
        <taxon>Tracheophyta</taxon>
        <taxon>Spermatophyta</taxon>
        <taxon>Magnoliopsida</taxon>
        <taxon>eudicotyledons</taxon>
        <taxon>Gunneridae</taxon>
        <taxon>Pentapetalae</taxon>
        <taxon>rosids</taxon>
        <taxon>fabids</taxon>
        <taxon>Malpighiales</taxon>
        <taxon>Euphorbiaceae</taxon>
        <taxon>Crotonoideae</taxon>
        <taxon>Micrandreae</taxon>
        <taxon>Hevea</taxon>
    </lineage>
</organism>
<keyword evidence="2" id="KW-1185">Reference proteome</keyword>
<dbReference type="Gene3D" id="2.102.10.10">
    <property type="entry name" value="Rieske [2Fe-2S] iron-sulphur domain"/>
    <property type="match status" value="1"/>
</dbReference>
<comment type="caution">
    <text evidence="1">The sequence shown here is derived from an EMBL/GenBank/DDBJ whole genome shotgun (WGS) entry which is preliminary data.</text>
</comment>
<evidence type="ECO:0000313" key="2">
    <source>
        <dbReference type="Proteomes" id="UP000467840"/>
    </source>
</evidence>
<evidence type="ECO:0008006" key="3">
    <source>
        <dbReference type="Google" id="ProtNLM"/>
    </source>
</evidence>
<name>A0A6A6LLA5_HEVBR</name>
<protein>
    <recommendedName>
        <fullName evidence="3">F-box associated domain-containing protein</fullName>
    </recommendedName>
</protein>
<dbReference type="AlphaFoldDB" id="A0A6A6LLA5"/>
<evidence type="ECO:0000313" key="1">
    <source>
        <dbReference type="EMBL" id="KAF2301784.1"/>
    </source>
</evidence>